<comment type="caution">
    <text evidence="1">The sequence shown here is derived from an EMBL/GenBank/DDBJ whole genome shotgun (WGS) entry which is preliminary data.</text>
</comment>
<gene>
    <name evidence="1" type="ORF">RIMI_LOCUS10123152</name>
</gene>
<proteinExistence type="predicted"/>
<accession>A0ABN9LLG6</accession>
<sequence length="91" mass="10391">MLWGDPCDMAFEGDSGIVTLISHLELSLPYLWSTRQGPNTSRVFGVPRRTVHATNRPTPYPLASLRPGYSMPIFIIALRKRICDLKDWYIL</sequence>
<organism evidence="1 2">
    <name type="scientific">Ranitomeya imitator</name>
    <name type="common">mimic poison frog</name>
    <dbReference type="NCBI Taxonomy" id="111125"/>
    <lineage>
        <taxon>Eukaryota</taxon>
        <taxon>Metazoa</taxon>
        <taxon>Chordata</taxon>
        <taxon>Craniata</taxon>
        <taxon>Vertebrata</taxon>
        <taxon>Euteleostomi</taxon>
        <taxon>Amphibia</taxon>
        <taxon>Batrachia</taxon>
        <taxon>Anura</taxon>
        <taxon>Neobatrachia</taxon>
        <taxon>Hyloidea</taxon>
        <taxon>Dendrobatidae</taxon>
        <taxon>Dendrobatinae</taxon>
        <taxon>Ranitomeya</taxon>
    </lineage>
</organism>
<dbReference type="EMBL" id="CAUEEQ010021630">
    <property type="protein sequence ID" value="CAJ0943772.1"/>
    <property type="molecule type" value="Genomic_DNA"/>
</dbReference>
<dbReference type="Proteomes" id="UP001176940">
    <property type="component" value="Unassembled WGS sequence"/>
</dbReference>
<protein>
    <submittedName>
        <fullName evidence="1">Uncharacterized protein</fullName>
    </submittedName>
</protein>
<reference evidence="1" key="1">
    <citation type="submission" date="2023-07" db="EMBL/GenBank/DDBJ databases">
        <authorList>
            <person name="Stuckert A."/>
        </authorList>
    </citation>
    <scope>NUCLEOTIDE SEQUENCE</scope>
</reference>
<keyword evidence="2" id="KW-1185">Reference proteome</keyword>
<evidence type="ECO:0000313" key="1">
    <source>
        <dbReference type="EMBL" id="CAJ0943772.1"/>
    </source>
</evidence>
<name>A0ABN9LLG6_9NEOB</name>
<evidence type="ECO:0000313" key="2">
    <source>
        <dbReference type="Proteomes" id="UP001176940"/>
    </source>
</evidence>